<protein>
    <submittedName>
        <fullName evidence="3">Uncharacterized protein</fullName>
    </submittedName>
</protein>
<evidence type="ECO:0000256" key="1">
    <source>
        <dbReference type="ARBA" id="ARBA00004123"/>
    </source>
</evidence>
<dbReference type="Pfam" id="PF11951">
    <property type="entry name" value="Fungal_trans_2"/>
    <property type="match status" value="1"/>
</dbReference>
<gene>
    <name evidence="3" type="ORF">AB675_1039</name>
</gene>
<dbReference type="AlphaFoldDB" id="A0A0N1NY56"/>
<dbReference type="PANTHER" id="PTHR37534:SF46">
    <property type="entry name" value="ZN(II)2CYS6 TRANSCRIPTION FACTOR (EUROFUNG)"/>
    <property type="match status" value="1"/>
</dbReference>
<dbReference type="Proteomes" id="UP000038010">
    <property type="component" value="Unassembled WGS sequence"/>
</dbReference>
<reference evidence="3 4" key="1">
    <citation type="submission" date="2015-06" db="EMBL/GenBank/DDBJ databases">
        <title>Draft genome of the ant-associated black yeast Phialophora attae CBS 131958.</title>
        <authorList>
            <person name="Moreno L.F."/>
            <person name="Stielow B.J."/>
            <person name="de Hoog S."/>
            <person name="Vicente V.A."/>
            <person name="Weiss V.A."/>
            <person name="de Vries M."/>
            <person name="Cruz L.M."/>
            <person name="Souza E.M."/>
        </authorList>
    </citation>
    <scope>NUCLEOTIDE SEQUENCE [LARGE SCALE GENOMIC DNA]</scope>
    <source>
        <strain evidence="3 4">CBS 131958</strain>
    </source>
</reference>
<evidence type="ECO:0000313" key="4">
    <source>
        <dbReference type="Proteomes" id="UP000038010"/>
    </source>
</evidence>
<evidence type="ECO:0000256" key="2">
    <source>
        <dbReference type="ARBA" id="ARBA00023242"/>
    </source>
</evidence>
<sequence length="505" mass="55866">MSLSTVEPIHAVSVSHLLEAEANELVDDVEEIWDSPQSAASGDELSCISIDSPTFTATTSDLDLARSSTPWSLSLPWVPGGSLEENDLFYHYISALAPVMTPIDDEHNPWNSTYPRLAIQWQTSPAACSLLHAILAQSAFQRANLSQASSSKYLRVGTRNYVLALRHLRHSLDSPTEDFSTNLAAMLTVTIAGHCFEGQSAGLTHHVEGAIQYVKQHLARRPWTVSHDAWVITQSFVLHGLISRTTKVDRSDAVASRASNRKKYNFQDTLDEVIADVMANPTFAYTVGSTPHFMKALYQARQLESELSGSQGPPQGRLSIAQLVQVSNILADLNAPMEPDIELYLSRQQERWIQQPSCEPTCTLEERWRYIIAKNLCLFKSGIEIYLFRVVLQYPPSAVAPQVLSTLQTAAELLEPLDRAASVSIWPIFIAAVEAYEPVAQDLADAALQVCSSLGAVNRKTAHDIVKTVWARREGIAAERDCHVGDVQLDWRDVLADLNIDILLL</sequence>
<accession>A0A0N1NY56</accession>
<dbReference type="PANTHER" id="PTHR37534">
    <property type="entry name" value="TRANSCRIPTIONAL ACTIVATOR PROTEIN UGA3"/>
    <property type="match status" value="1"/>
</dbReference>
<comment type="caution">
    <text evidence="3">The sequence shown here is derived from an EMBL/GenBank/DDBJ whole genome shotgun (WGS) entry which is preliminary data.</text>
</comment>
<dbReference type="GeneID" id="28731037"/>
<keyword evidence="2" id="KW-0539">Nucleus</keyword>
<dbReference type="OrthoDB" id="3477330at2759"/>
<keyword evidence="4" id="KW-1185">Reference proteome</keyword>
<dbReference type="GO" id="GO:0005634">
    <property type="term" value="C:nucleus"/>
    <property type="evidence" value="ECO:0007669"/>
    <property type="project" value="UniProtKB-SubCell"/>
</dbReference>
<organism evidence="3 4">
    <name type="scientific">Cyphellophora attinorum</name>
    <dbReference type="NCBI Taxonomy" id="1664694"/>
    <lineage>
        <taxon>Eukaryota</taxon>
        <taxon>Fungi</taxon>
        <taxon>Dikarya</taxon>
        <taxon>Ascomycota</taxon>
        <taxon>Pezizomycotina</taxon>
        <taxon>Eurotiomycetes</taxon>
        <taxon>Chaetothyriomycetidae</taxon>
        <taxon>Chaetothyriales</taxon>
        <taxon>Cyphellophoraceae</taxon>
        <taxon>Cyphellophora</taxon>
    </lineage>
</organism>
<comment type="subcellular location">
    <subcellularLocation>
        <location evidence="1">Nucleus</location>
    </subcellularLocation>
</comment>
<dbReference type="VEuPathDB" id="FungiDB:AB675_1039"/>
<dbReference type="RefSeq" id="XP_017998117.1">
    <property type="nucleotide sequence ID" value="XM_018139167.1"/>
</dbReference>
<name>A0A0N1NY56_9EURO</name>
<dbReference type="InterPro" id="IPR021858">
    <property type="entry name" value="Fun_TF"/>
</dbReference>
<evidence type="ECO:0000313" key="3">
    <source>
        <dbReference type="EMBL" id="KPI38154.1"/>
    </source>
</evidence>
<proteinExistence type="predicted"/>
<dbReference type="EMBL" id="LFJN01000020">
    <property type="protein sequence ID" value="KPI38154.1"/>
    <property type="molecule type" value="Genomic_DNA"/>
</dbReference>